<name>A0A835FDY3_9POAL</name>
<dbReference type="InterPro" id="IPR011333">
    <property type="entry name" value="SKP1/BTB/POZ_sf"/>
</dbReference>
<comment type="caution">
    <text evidence="4">The sequence shown here is derived from an EMBL/GenBank/DDBJ whole genome shotgun (WGS) entry which is preliminary data.</text>
</comment>
<dbReference type="PANTHER" id="PTHR26379:SF433">
    <property type="entry name" value="OS08G0226800 PROTEIN"/>
    <property type="match status" value="1"/>
</dbReference>
<dbReference type="PANTHER" id="PTHR26379">
    <property type="entry name" value="BTB/POZ AND MATH DOMAIN-CONTAINING PROTEIN 1"/>
    <property type="match status" value="1"/>
</dbReference>
<comment type="pathway">
    <text evidence="1">Protein modification; protein ubiquitination.</text>
</comment>
<accession>A0A835FDY3</accession>
<dbReference type="AlphaFoldDB" id="A0A835FDY3"/>
<dbReference type="Pfam" id="PF24570">
    <property type="entry name" value="BACK_BPM_SPOP"/>
    <property type="match status" value="1"/>
</dbReference>
<dbReference type="InterPro" id="IPR045005">
    <property type="entry name" value="BPM1-6"/>
</dbReference>
<evidence type="ECO:0000259" key="3">
    <source>
        <dbReference type="Pfam" id="PF24570"/>
    </source>
</evidence>
<dbReference type="GO" id="GO:0016567">
    <property type="term" value="P:protein ubiquitination"/>
    <property type="evidence" value="ECO:0007669"/>
    <property type="project" value="InterPro"/>
</dbReference>
<evidence type="ECO:0000313" key="5">
    <source>
        <dbReference type="Proteomes" id="UP000636709"/>
    </source>
</evidence>
<evidence type="ECO:0000256" key="2">
    <source>
        <dbReference type="ARBA" id="ARBA00010846"/>
    </source>
</evidence>
<sequence length="80" mass="9040">MGDDLDGDDYEDILWHLLAAADRYDVDRLNLMCQSILSKNLSMENVATTLALADHRNCDQLKEVCIEFIAMNDMNAFVAT</sequence>
<dbReference type="EMBL" id="JACEFO010001035">
    <property type="protein sequence ID" value="KAF8749606.1"/>
    <property type="molecule type" value="Genomic_DNA"/>
</dbReference>
<proteinExistence type="inferred from homology"/>
<protein>
    <recommendedName>
        <fullName evidence="3">BPM/SPOP BACK domain-containing protein</fullName>
    </recommendedName>
</protein>
<dbReference type="Gene3D" id="3.30.710.10">
    <property type="entry name" value="Potassium Channel Kv1.1, Chain A"/>
    <property type="match status" value="1"/>
</dbReference>
<keyword evidence="5" id="KW-1185">Reference proteome</keyword>
<gene>
    <name evidence="4" type="ORF">HU200_012624</name>
</gene>
<dbReference type="InterPro" id="IPR056423">
    <property type="entry name" value="BACK_BPM_SPOP"/>
</dbReference>
<evidence type="ECO:0000256" key="1">
    <source>
        <dbReference type="ARBA" id="ARBA00004906"/>
    </source>
</evidence>
<dbReference type="OrthoDB" id="692524at2759"/>
<evidence type="ECO:0000313" key="4">
    <source>
        <dbReference type="EMBL" id="KAF8749606.1"/>
    </source>
</evidence>
<comment type="similarity">
    <text evidence="2">Belongs to the Tdpoz family.</text>
</comment>
<dbReference type="Proteomes" id="UP000636709">
    <property type="component" value="Unassembled WGS sequence"/>
</dbReference>
<reference evidence="4" key="1">
    <citation type="submission" date="2020-07" db="EMBL/GenBank/DDBJ databases">
        <title>Genome sequence and genetic diversity analysis of an under-domesticated orphan crop, white fonio (Digitaria exilis).</title>
        <authorList>
            <person name="Bennetzen J.L."/>
            <person name="Chen S."/>
            <person name="Ma X."/>
            <person name="Wang X."/>
            <person name="Yssel A.E.J."/>
            <person name="Chaluvadi S.R."/>
            <person name="Johnson M."/>
            <person name="Gangashetty P."/>
            <person name="Hamidou F."/>
            <person name="Sanogo M.D."/>
            <person name="Zwaenepoel A."/>
            <person name="Wallace J."/>
            <person name="Van De Peer Y."/>
            <person name="Van Deynze A."/>
        </authorList>
    </citation>
    <scope>NUCLEOTIDE SEQUENCE</scope>
    <source>
        <tissue evidence="4">Leaves</tissue>
    </source>
</reference>
<feature type="domain" description="BPM/SPOP BACK" evidence="3">
    <location>
        <begin position="45"/>
        <end position="80"/>
    </location>
</feature>
<organism evidence="4 5">
    <name type="scientific">Digitaria exilis</name>
    <dbReference type="NCBI Taxonomy" id="1010633"/>
    <lineage>
        <taxon>Eukaryota</taxon>
        <taxon>Viridiplantae</taxon>
        <taxon>Streptophyta</taxon>
        <taxon>Embryophyta</taxon>
        <taxon>Tracheophyta</taxon>
        <taxon>Spermatophyta</taxon>
        <taxon>Magnoliopsida</taxon>
        <taxon>Liliopsida</taxon>
        <taxon>Poales</taxon>
        <taxon>Poaceae</taxon>
        <taxon>PACMAD clade</taxon>
        <taxon>Panicoideae</taxon>
        <taxon>Panicodae</taxon>
        <taxon>Paniceae</taxon>
        <taxon>Anthephorinae</taxon>
        <taxon>Digitaria</taxon>
    </lineage>
</organism>